<name>A0A0D2GG09_CLAB1</name>
<accession>A0A0D2GG09</accession>
<sequence>MDAGLTERAARTTQKSPTRFVEDDQVCHVVESESSQVLYEPLSEDRLEIRIIDLEPSTDYHSEIHCWLRKFSLLEVKYGNPSLFCLEALSYTWGNDAALTNVVVNGQRIWITRNLEAFLRHRRETHEKVILWVDAICINQNDPQDKNSQIPKMNMIYGFASKLTIWLGPDTDDSGLAIETLLKLGCGAPYDKMPLLEPSELTALHKLLTRPWWTRTWIVQELVIGGMGPKLRNIKVQCGGDSVLWINVVVAAARIKAYHDDLRQKFPNIENILELDSLREIAQEHLINSVTPKMIFDLLCRYRHFSATDPKDKLYAFCNMFCRLPSERVATRYDADLKDIYIKFAIDQLLAEYDLEILRHCGPSAHSLPSWVPDWSVPLGVQPLPLRKLQRYFQVPWWANPIRRGSHRYMANHTIVQGSNVQYHLGPYTRDPFEAERQRRLELKQLEIAAKGYGIVQDLQEIPPDFTFHKTPYTFQDQIQELLKQGNLIFSVQDERCLPPESDFFGTDQPDAVKQGEIITERRIKGWILRELTELGANAEYRTAQGTRADVKINPHESTLRAKGILWETIDICHEGFVEDLDLDWKNATRFMVGVGACKALALSHKSAAERYPTQLERLTVFWSTLFAGQVAESDSTDEQESLQRLRYTEWLPEIPPDWVAGTPPMTATTTGLVDLAESGKAIECWVNNFQADNGGSQPLKSSFSMVSEKMFNPEQWPEAERENYRADLRELGDMWRRQRYDLYHRPFEFLYIVPDPYWDIRKDRDEIAHQRTRQFRSAGIFSLTPSDSSGPGKEAALSRDDLRRYSSAVRERMTSKPSIIPQGTLEGKIEKYALGRKFFVTKNGYFGLGPKDTRGGDRVAVLFGSNVPFVLRKRGPGTKYREWQLIGETYVHGIMKGELIRQWELGFIESLDIVLR</sequence>
<feature type="domain" description="Heterokaryon incompatibility" evidence="1">
    <location>
        <begin position="87"/>
        <end position="221"/>
    </location>
</feature>
<evidence type="ECO:0000259" key="1">
    <source>
        <dbReference type="Pfam" id="PF06985"/>
    </source>
</evidence>
<dbReference type="AlphaFoldDB" id="A0A0D2GG09"/>
<protein>
    <recommendedName>
        <fullName evidence="1">Heterokaryon incompatibility domain-containing protein</fullName>
    </recommendedName>
</protein>
<dbReference type="InterPro" id="IPR052895">
    <property type="entry name" value="HetReg/Transcr_Mod"/>
</dbReference>
<dbReference type="VEuPathDB" id="FungiDB:Z519_02704"/>
<dbReference type="PANTHER" id="PTHR24148">
    <property type="entry name" value="ANKYRIN REPEAT DOMAIN-CONTAINING PROTEIN 39 HOMOLOG-RELATED"/>
    <property type="match status" value="1"/>
</dbReference>
<proteinExistence type="predicted"/>
<dbReference type="InterPro" id="IPR010730">
    <property type="entry name" value="HET"/>
</dbReference>
<evidence type="ECO:0000313" key="2">
    <source>
        <dbReference type="EMBL" id="KIW97312.1"/>
    </source>
</evidence>
<dbReference type="GeneID" id="27695632"/>
<dbReference type="OrthoDB" id="2157530at2759"/>
<dbReference type="HOGENOM" id="CLU_004184_7_2_1"/>
<dbReference type="EMBL" id="KN846982">
    <property type="protein sequence ID" value="KIW97312.1"/>
    <property type="molecule type" value="Genomic_DNA"/>
</dbReference>
<dbReference type="Pfam" id="PF06985">
    <property type="entry name" value="HET"/>
    <property type="match status" value="1"/>
</dbReference>
<evidence type="ECO:0000313" key="3">
    <source>
        <dbReference type="Proteomes" id="UP000053789"/>
    </source>
</evidence>
<dbReference type="Pfam" id="PF26639">
    <property type="entry name" value="Het-6_barrel"/>
    <property type="match status" value="1"/>
</dbReference>
<reference evidence="2" key="1">
    <citation type="submission" date="2015-01" db="EMBL/GenBank/DDBJ databases">
        <title>The Genome Sequence of Cladophialophora bantiana CBS 173.52.</title>
        <authorList>
            <consortium name="The Broad Institute Genomics Platform"/>
            <person name="Cuomo C."/>
            <person name="de Hoog S."/>
            <person name="Gorbushina A."/>
            <person name="Stielow B."/>
            <person name="Teixiera M."/>
            <person name="Abouelleil A."/>
            <person name="Chapman S.B."/>
            <person name="Priest M."/>
            <person name="Young S.K."/>
            <person name="Wortman J."/>
            <person name="Nusbaum C."/>
            <person name="Birren B."/>
        </authorList>
    </citation>
    <scope>NUCLEOTIDE SEQUENCE [LARGE SCALE GENOMIC DNA]</scope>
    <source>
        <strain evidence="2">CBS 173.52</strain>
    </source>
</reference>
<keyword evidence="3" id="KW-1185">Reference proteome</keyword>
<organism evidence="2 3">
    <name type="scientific">Cladophialophora bantiana (strain ATCC 10958 / CBS 173.52 / CDC B-1940 / NIH 8579)</name>
    <name type="common">Xylohypha bantiana</name>
    <dbReference type="NCBI Taxonomy" id="1442370"/>
    <lineage>
        <taxon>Eukaryota</taxon>
        <taxon>Fungi</taxon>
        <taxon>Dikarya</taxon>
        <taxon>Ascomycota</taxon>
        <taxon>Pezizomycotina</taxon>
        <taxon>Eurotiomycetes</taxon>
        <taxon>Chaetothyriomycetidae</taxon>
        <taxon>Chaetothyriales</taxon>
        <taxon>Herpotrichiellaceae</taxon>
        <taxon>Cladophialophora</taxon>
    </lineage>
</organism>
<dbReference type="Proteomes" id="UP000053789">
    <property type="component" value="Unassembled WGS sequence"/>
</dbReference>
<dbReference type="RefSeq" id="XP_016623981.1">
    <property type="nucleotide sequence ID" value="XM_016760460.1"/>
</dbReference>
<gene>
    <name evidence="2" type="ORF">Z519_02704</name>
</gene>
<dbReference type="PANTHER" id="PTHR24148:SF82">
    <property type="entry name" value="HETEROKARYON INCOMPATIBILITY DOMAIN-CONTAINING PROTEIN"/>
    <property type="match status" value="1"/>
</dbReference>